<feature type="domain" description="YhdP central" evidence="1">
    <location>
        <begin position="391"/>
        <end position="831"/>
    </location>
</feature>
<dbReference type="eggNOG" id="COG3164">
    <property type="taxonomic scope" value="Bacteria"/>
</dbReference>
<evidence type="ECO:0000313" key="2">
    <source>
        <dbReference type="EMBL" id="ERL47535.1"/>
    </source>
</evidence>
<dbReference type="Proteomes" id="UP000016762">
    <property type="component" value="Unassembled WGS sequence"/>
</dbReference>
<reference evidence="2 3" key="1">
    <citation type="journal article" date="2014" name="FEMS Microbiol. Ecol.">
        <title>Genomic differentiation among two strains of the PS1 clade isolated from geographically separated marine habitats.</title>
        <authorList>
            <person name="Jimenez-Infante F."/>
            <person name="Ngugi D.K."/>
            <person name="Alam I."/>
            <person name="Rashid M."/>
            <person name="Baalawi W."/>
            <person name="Kamau A.A."/>
            <person name="Bajic V.B."/>
            <person name="Stingl U."/>
        </authorList>
    </citation>
    <scope>NUCLEOTIDE SEQUENCE [LARGE SCALE GENOMIC DNA]</scope>
    <source>
        <strain evidence="2 3">RS24</strain>
    </source>
</reference>
<name>U2WVG2_9PROT</name>
<gene>
    <name evidence="2" type="ORF">RS24_00504</name>
</gene>
<dbReference type="EMBL" id="AWXE01000001">
    <property type="protein sequence ID" value="ERL47535.1"/>
    <property type="molecule type" value="Genomic_DNA"/>
</dbReference>
<protein>
    <submittedName>
        <fullName evidence="2">Putative membrane protein</fullName>
    </submittedName>
</protein>
<dbReference type="AlphaFoldDB" id="U2WVG2"/>
<proteinExistence type="predicted"/>
<keyword evidence="3" id="KW-1185">Reference proteome</keyword>
<comment type="caution">
    <text evidence="2">The sequence shown here is derived from an EMBL/GenBank/DDBJ whole genome shotgun (WGS) entry which is preliminary data.</text>
</comment>
<dbReference type="Pfam" id="PF13116">
    <property type="entry name" value="YhdP"/>
    <property type="match status" value="1"/>
</dbReference>
<sequence length="1098" mass="121663">MSLDRSVPVINYFIEKSHLISSASLKQLTLFYDMDQSSLMITAGSADIRMISGNRYELYKVNLSLSTKAFLSSLTFVPKTIEAEKVYLNILNKNPSQMKSIDVASNANVGDTSTSLPELGSIIKSVRDFQSSNDLPYVKSVQFPDIRLVVMNEATGEKFETSGSSVFYESLSDIRQANINLAINEAGGESQLTFELYQPFSAAGQGSLKLHNIRPVLLSSLFPFASVLDRLNVPIDGQIDFTSNNQGEISLAKVRFDFAKGNMQIGDKNHPVRKLGLRAGLDLKAGIGEISQMDFDVGPHQGAFSGQVNFERTLRNKLDFISGNLSADIIALSFDNAGGDMFSPDDLTLSFEVNLPEARLDITEVKFSSGGGVLGASAEIFYDQLDLPIIFTGHLDNLPIESFKKLWPNNLLKRTRGWFFRNVHGGVMKRGTMTMDTTFMRLRKSTKGKRLSESDLFVDIDIEKSKLRYYKKLPEMYDIEGKLIVKGSRLEVQVQNALLPSPGDAPIRITGGSAVIPENHIRQSDMIVTAMMEGSAPNILKYIDQEPLRLMRGFAYSPDTILGNFDGTVRLQFPRLGELPFNLISTQVDAQISDFVLTKPVAGYRLDANRLKLKATNEQIYVTGEARINTVPVSVEWSEKMKNKGINNNKLKTIINISAEVTETHLAALNLEFLSSRIRGYVQADVTLSGSLNNFTLLEVIADLSKAKASFSPLNHIKPVNTPGMIKVRTDYGDKGRVKGALLDIDLADFSTQIEFTYDDYITDLKISPFVIKDKYNFSLSFGENEDRYEISLQGKDFDISALTKPIDFGLPDGVLSSEKKGQSPFDWVNRLGENLSIKLDVDNLHMNNGVVLKGVSGVVERQDNLFEKIVLNGSFTEKHRLSYVLFRDENRNRHVSLEVPRAEYFFKGFGFIEGMEGGYMSLNGTIPDTPSDDIGELDKNKTLAEGYAYLVDFSMRDLPVLGRILSLSSFQGIADILTGEGLRFDGAEMRYRITPEEFKFVRLKANGPSMGLKLDGSINLRNARANLGGNIYPAYSLNSIVGNLPVVGQVLTGGREGVVGINYDLKGPLSNLKVEVNPLSILVPEVLKEIVSVRSTR</sequence>
<organism evidence="2 3">
    <name type="scientific">Candidatus Micropelagius thuwalensis</name>
    <dbReference type="NCBI Taxonomy" id="1397666"/>
    <lineage>
        <taxon>Bacteria</taxon>
        <taxon>Pseudomonadati</taxon>
        <taxon>Pseudomonadota</taxon>
        <taxon>Alphaproteobacteria</taxon>
        <taxon>PS1 clade</taxon>
        <taxon>Candidatus Micropelagius</taxon>
    </lineage>
</organism>
<dbReference type="STRING" id="1397666.RS24_00504"/>
<accession>U2WVG2</accession>
<evidence type="ECO:0000259" key="1">
    <source>
        <dbReference type="Pfam" id="PF13116"/>
    </source>
</evidence>
<dbReference type="InterPro" id="IPR025263">
    <property type="entry name" value="YhdP_central"/>
</dbReference>
<evidence type="ECO:0000313" key="3">
    <source>
        <dbReference type="Proteomes" id="UP000016762"/>
    </source>
</evidence>